<keyword evidence="4" id="KW-1185">Reference proteome</keyword>
<gene>
    <name evidence="3" type="ORF">AB0K36_24160</name>
</gene>
<feature type="region of interest" description="Disordered" evidence="1">
    <location>
        <begin position="29"/>
        <end position="56"/>
    </location>
</feature>
<feature type="region of interest" description="Disordered" evidence="1">
    <location>
        <begin position="137"/>
        <end position="190"/>
    </location>
</feature>
<sequence>MRTSTSTSTRRAARAGLAVVVLALAAACGSGDDDDGRVGPDKGAKAPKTATGSLEDLARQAECEPNIQTDADELRQANCTTADGKYILATFATDRGQREWINEANDYGGTYLVGRKWVAVGDEKVVAALRDRLGGTVETGAQHGSGHGGDGGGDSGDVGGHEGHESPDSDAESGENGGSAGEGHEGHQGS</sequence>
<feature type="chain" id="PRO_5045689718" description="Lipoprotein" evidence="2">
    <location>
        <begin position="26"/>
        <end position="190"/>
    </location>
</feature>
<evidence type="ECO:0000256" key="2">
    <source>
        <dbReference type="SAM" id="SignalP"/>
    </source>
</evidence>
<reference evidence="3 4" key="1">
    <citation type="submission" date="2024-06" db="EMBL/GenBank/DDBJ databases">
        <title>The Natural Products Discovery Center: Release of the First 8490 Sequenced Strains for Exploring Actinobacteria Biosynthetic Diversity.</title>
        <authorList>
            <person name="Kalkreuter E."/>
            <person name="Kautsar S.A."/>
            <person name="Yang D."/>
            <person name="Bader C.D."/>
            <person name="Teijaro C.N."/>
            <person name="Fluegel L."/>
            <person name="Davis C.M."/>
            <person name="Simpson J.R."/>
            <person name="Lauterbach L."/>
            <person name="Steele A.D."/>
            <person name="Gui C."/>
            <person name="Meng S."/>
            <person name="Li G."/>
            <person name="Viehrig K."/>
            <person name="Ye F."/>
            <person name="Su P."/>
            <person name="Kiefer A.F."/>
            <person name="Nichols A."/>
            <person name="Cepeda A.J."/>
            <person name="Yan W."/>
            <person name="Fan B."/>
            <person name="Jiang Y."/>
            <person name="Adhikari A."/>
            <person name="Zheng C.-J."/>
            <person name="Schuster L."/>
            <person name="Cowan T.M."/>
            <person name="Smanski M.J."/>
            <person name="Chevrette M.G."/>
            <person name="De Carvalho L.P.S."/>
            <person name="Shen B."/>
        </authorList>
    </citation>
    <scope>NUCLEOTIDE SEQUENCE [LARGE SCALE GENOMIC DNA]</scope>
    <source>
        <strain evidence="3 4">NPDC049344</strain>
    </source>
</reference>
<feature type="compositionally biased region" description="Gly residues" evidence="1">
    <location>
        <begin position="143"/>
        <end position="158"/>
    </location>
</feature>
<dbReference type="RefSeq" id="WP_364597973.1">
    <property type="nucleotide sequence ID" value="NZ_JBFAQK010000039.1"/>
</dbReference>
<dbReference type="PROSITE" id="PS51257">
    <property type="entry name" value="PROKAR_LIPOPROTEIN"/>
    <property type="match status" value="1"/>
</dbReference>
<protein>
    <recommendedName>
        <fullName evidence="5">Lipoprotein</fullName>
    </recommendedName>
</protein>
<evidence type="ECO:0000313" key="3">
    <source>
        <dbReference type="EMBL" id="MEV4683874.1"/>
    </source>
</evidence>
<dbReference type="EMBL" id="JBFAQK010000039">
    <property type="protein sequence ID" value="MEV4683874.1"/>
    <property type="molecule type" value="Genomic_DNA"/>
</dbReference>
<feature type="signal peptide" evidence="2">
    <location>
        <begin position="1"/>
        <end position="25"/>
    </location>
</feature>
<proteinExistence type="predicted"/>
<accession>A0ABV3HZ55</accession>
<organism evidence="3 4">
    <name type="scientific">Streptomyces kurssanovii</name>
    <dbReference type="NCBI Taxonomy" id="67312"/>
    <lineage>
        <taxon>Bacteria</taxon>
        <taxon>Bacillati</taxon>
        <taxon>Actinomycetota</taxon>
        <taxon>Actinomycetes</taxon>
        <taxon>Kitasatosporales</taxon>
        <taxon>Streptomycetaceae</taxon>
        <taxon>Streptomyces</taxon>
    </lineage>
</organism>
<evidence type="ECO:0000313" key="4">
    <source>
        <dbReference type="Proteomes" id="UP001552521"/>
    </source>
</evidence>
<dbReference type="Proteomes" id="UP001552521">
    <property type="component" value="Unassembled WGS sequence"/>
</dbReference>
<evidence type="ECO:0000256" key="1">
    <source>
        <dbReference type="SAM" id="MobiDB-lite"/>
    </source>
</evidence>
<comment type="caution">
    <text evidence="3">The sequence shown here is derived from an EMBL/GenBank/DDBJ whole genome shotgun (WGS) entry which is preliminary data.</text>
</comment>
<keyword evidence="2" id="KW-0732">Signal</keyword>
<name>A0ABV3HZ55_9ACTN</name>
<evidence type="ECO:0008006" key="5">
    <source>
        <dbReference type="Google" id="ProtNLM"/>
    </source>
</evidence>